<feature type="region of interest" description="Disordered" evidence="3">
    <location>
        <begin position="17"/>
        <end position="42"/>
    </location>
</feature>
<proteinExistence type="inferred from homology"/>
<dbReference type="KEGG" id="spac:B1H29_35505"/>
<dbReference type="FunFam" id="3.40.50.720:FF:000084">
    <property type="entry name" value="Short-chain dehydrogenase reductase"/>
    <property type="match status" value="1"/>
</dbReference>
<keyword evidence="6" id="KW-1185">Reference proteome</keyword>
<dbReference type="InterPro" id="IPR001303">
    <property type="entry name" value="Aldolase_II/adducin_N"/>
</dbReference>
<dbReference type="GO" id="GO:0016491">
    <property type="term" value="F:oxidoreductase activity"/>
    <property type="evidence" value="ECO:0007669"/>
    <property type="project" value="UniProtKB-KW"/>
</dbReference>
<dbReference type="RefSeq" id="WP_055420090.1">
    <property type="nucleotide sequence ID" value="NZ_CP019724.1"/>
</dbReference>
<keyword evidence="2" id="KW-0560">Oxidoreductase</keyword>
<name>A0A1S6JI88_9ACTN</name>
<organism evidence="5 6">
    <name type="scientific">Streptomyces pactum</name>
    <dbReference type="NCBI Taxonomy" id="68249"/>
    <lineage>
        <taxon>Bacteria</taxon>
        <taxon>Bacillati</taxon>
        <taxon>Actinomycetota</taxon>
        <taxon>Actinomycetes</taxon>
        <taxon>Kitasatosporales</taxon>
        <taxon>Streptomycetaceae</taxon>
        <taxon>Streptomyces</taxon>
    </lineage>
</organism>
<dbReference type="InterPro" id="IPR002347">
    <property type="entry name" value="SDR_fam"/>
</dbReference>
<evidence type="ECO:0000256" key="2">
    <source>
        <dbReference type="ARBA" id="ARBA00023002"/>
    </source>
</evidence>
<dbReference type="PANTHER" id="PTHR43669">
    <property type="entry name" value="5-KETO-D-GLUCONATE 5-REDUCTASE"/>
    <property type="match status" value="1"/>
</dbReference>
<dbReference type="OrthoDB" id="9774430at2"/>
<dbReference type="NCBIfam" id="NF006188">
    <property type="entry name" value="PRK08324.1-1"/>
    <property type="match status" value="1"/>
</dbReference>
<comment type="similarity">
    <text evidence="1">Belongs to the short-chain dehydrogenases/reductases (SDR) family.</text>
</comment>
<dbReference type="Proteomes" id="UP000189443">
    <property type="component" value="Chromosome"/>
</dbReference>
<dbReference type="InterPro" id="IPR036409">
    <property type="entry name" value="Aldolase_II/adducin_N_sf"/>
</dbReference>
<dbReference type="CDD" id="cd08943">
    <property type="entry name" value="R1PA_ADH_SDR_c"/>
    <property type="match status" value="1"/>
</dbReference>
<feature type="compositionally biased region" description="Polar residues" evidence="3">
    <location>
        <begin position="23"/>
        <end position="42"/>
    </location>
</feature>
<dbReference type="Gene3D" id="3.40.225.10">
    <property type="entry name" value="Class II aldolase/adducin N-terminal domain"/>
    <property type="match status" value="1"/>
</dbReference>
<dbReference type="PANTHER" id="PTHR43669:SF8">
    <property type="entry name" value="SHORT-CHAIN TYPE DEHYDROGENASE_REDUCTASE-RELATED"/>
    <property type="match status" value="1"/>
</dbReference>
<dbReference type="InterPro" id="IPR036291">
    <property type="entry name" value="NAD(P)-bd_dom_sf"/>
</dbReference>
<dbReference type="EMBL" id="CP019724">
    <property type="protein sequence ID" value="AQS71465.1"/>
    <property type="molecule type" value="Genomic_DNA"/>
</dbReference>
<feature type="domain" description="Class II aldolase/adducin N-terminal" evidence="4">
    <location>
        <begin position="11"/>
        <end position="213"/>
    </location>
</feature>
<dbReference type="Gene3D" id="3.40.50.720">
    <property type="entry name" value="NAD(P)-binding Rossmann-like Domain"/>
    <property type="match status" value="1"/>
</dbReference>
<dbReference type="Pfam" id="PF13561">
    <property type="entry name" value="adh_short_C2"/>
    <property type="match status" value="1"/>
</dbReference>
<evidence type="ECO:0000259" key="4">
    <source>
        <dbReference type="SMART" id="SM01007"/>
    </source>
</evidence>
<dbReference type="Pfam" id="PF00596">
    <property type="entry name" value="Aldolase_II"/>
    <property type="match status" value="1"/>
</dbReference>
<evidence type="ECO:0000256" key="1">
    <source>
        <dbReference type="ARBA" id="ARBA00006484"/>
    </source>
</evidence>
<evidence type="ECO:0000256" key="3">
    <source>
        <dbReference type="SAM" id="MobiDB-lite"/>
    </source>
</evidence>
<dbReference type="PRINTS" id="PR00081">
    <property type="entry name" value="GDHRDH"/>
</dbReference>
<sequence>MASAIHPEVAGLLARSHRLGSDPRNTNYAGGNTSAKGTTTDPVTGGELELLWVKGSGGDLGTLKAGGLAALRLDRLHALKGVYPGVEREDEMVAAFDYCLHGKGGAAPSIDTAMHALVDAAHVDHLHPDSGIALACAADGEKLTAECFGDKVVWVPWRRPGFQLGLDIAAIKQDNPQAVGCVLGGHGVTAWGATSEECEANSLHIIRTAEAFLAEKGRPEPFGPVRDGYEPLPDEERRARAAALAPHVRAIASADLPQVGHFTDSEAVLDFLSRTEHPRLAALGTSCPDHFLRTKVRPLVLDLPAGTPLERAIARLTELHTEYRAEYQAYYERHAVPDSPAMRGADPAIVLVPGVGMFSFGKDKQTARVAGEFYVNAINVMRGAEAVSSYSPIEESEKFRIEYWELEEAKLRRMPAPKPLATRVALVTGAGSGIGKAIAHRLAAEGACVVVADLDATNAAAVAEELGGPDRAVAVAVDVTSEEQIAAAFAAAVLAFGGVDLVVNNAGISISKPLLETTAKDWDLQHDIMARGSFLVSREAARVMTAQKLGGDIVYIASKNGVFAGPNNIAYGATKADQAHQVRLLAAELGEHGIRVNGVNPDGVVRGSGIFAGGWGAKRAAVYGVAEEKLGEFYAQRTLLKREVLPEHVANAVFALTGGDLTHTTGLHVPVDAGVAAAFLR</sequence>
<dbReference type="STRING" id="68249.BC342_32420"/>
<dbReference type="NCBIfam" id="TIGR02632">
    <property type="entry name" value="RhaD_aldol-ADH"/>
    <property type="match status" value="1"/>
</dbReference>
<accession>A0A1S6JI88</accession>
<evidence type="ECO:0000313" key="5">
    <source>
        <dbReference type="EMBL" id="AQS71465.1"/>
    </source>
</evidence>
<dbReference type="NCBIfam" id="NF006189">
    <property type="entry name" value="PRK08324.1-3"/>
    <property type="match status" value="1"/>
</dbReference>
<dbReference type="InterPro" id="IPR013454">
    <property type="entry name" value="Bifunc_RhaD/ADH"/>
</dbReference>
<reference evidence="5 6" key="1">
    <citation type="submission" date="2017-02" db="EMBL/GenBank/DDBJ databases">
        <title>Streptomyces pactum ACT12 Genome sequencing and assembly.</title>
        <authorList>
            <person name="Xue Q."/>
            <person name="Yan X."/>
            <person name="Jia L."/>
            <person name="Yan H."/>
        </authorList>
    </citation>
    <scope>NUCLEOTIDE SEQUENCE [LARGE SCALE GENOMIC DNA]</scope>
    <source>
        <strain evidence="5 6">ACT12</strain>
    </source>
</reference>
<dbReference type="PRINTS" id="PR00080">
    <property type="entry name" value="SDRFAMILY"/>
</dbReference>
<dbReference type="SUPFAM" id="SSF51735">
    <property type="entry name" value="NAD(P)-binding Rossmann-fold domains"/>
    <property type="match status" value="1"/>
</dbReference>
<dbReference type="AlphaFoldDB" id="A0A1S6JI88"/>
<gene>
    <name evidence="5" type="ORF">B1H29_35505</name>
</gene>
<dbReference type="SMART" id="SM01007">
    <property type="entry name" value="Aldolase_II"/>
    <property type="match status" value="1"/>
</dbReference>
<protein>
    <submittedName>
        <fullName evidence="5">Short-chain dehydrogenase</fullName>
    </submittedName>
</protein>
<dbReference type="SUPFAM" id="SSF53639">
    <property type="entry name" value="AraD/HMP-PK domain-like"/>
    <property type="match status" value="1"/>
</dbReference>
<evidence type="ECO:0000313" key="6">
    <source>
        <dbReference type="Proteomes" id="UP000189443"/>
    </source>
</evidence>